<dbReference type="KEGG" id="spar:SPRG_14890"/>
<evidence type="ECO:0000256" key="1">
    <source>
        <dbReference type="SAM" id="MobiDB-lite"/>
    </source>
</evidence>
<dbReference type="AlphaFoldDB" id="A0A067BSQ6"/>
<proteinExistence type="predicted"/>
<protein>
    <submittedName>
        <fullName evidence="2">Uncharacterized protein</fullName>
    </submittedName>
</protein>
<dbReference type="EMBL" id="KK583331">
    <property type="protein sequence ID" value="KDO19860.1"/>
    <property type="molecule type" value="Genomic_DNA"/>
</dbReference>
<accession>A0A067BSQ6</accession>
<dbReference type="GeneID" id="24136672"/>
<evidence type="ECO:0000313" key="2">
    <source>
        <dbReference type="EMBL" id="KDO19860.1"/>
    </source>
</evidence>
<dbReference type="RefSeq" id="XP_012209418.1">
    <property type="nucleotide sequence ID" value="XM_012354028.1"/>
</dbReference>
<keyword evidence="3" id="KW-1185">Reference proteome</keyword>
<name>A0A067BSQ6_SAPPC</name>
<dbReference type="Proteomes" id="UP000030745">
    <property type="component" value="Unassembled WGS sequence"/>
</dbReference>
<evidence type="ECO:0000313" key="3">
    <source>
        <dbReference type="Proteomes" id="UP000030745"/>
    </source>
</evidence>
<dbReference type="VEuPathDB" id="FungiDB:SPRG_14890"/>
<feature type="region of interest" description="Disordered" evidence="1">
    <location>
        <begin position="18"/>
        <end position="39"/>
    </location>
</feature>
<reference evidence="2 3" key="1">
    <citation type="journal article" date="2013" name="PLoS Genet.">
        <title>Distinctive expansion of potential virulence genes in the genome of the oomycete fish pathogen Saprolegnia parasitica.</title>
        <authorList>
            <person name="Jiang R.H."/>
            <person name="de Bruijn I."/>
            <person name="Haas B.J."/>
            <person name="Belmonte R."/>
            <person name="Lobach L."/>
            <person name="Christie J."/>
            <person name="van den Ackerveken G."/>
            <person name="Bottin A."/>
            <person name="Bulone V."/>
            <person name="Diaz-Moreno S.M."/>
            <person name="Dumas B."/>
            <person name="Fan L."/>
            <person name="Gaulin E."/>
            <person name="Govers F."/>
            <person name="Grenville-Briggs L.J."/>
            <person name="Horner N.R."/>
            <person name="Levin J.Z."/>
            <person name="Mammella M."/>
            <person name="Meijer H.J."/>
            <person name="Morris P."/>
            <person name="Nusbaum C."/>
            <person name="Oome S."/>
            <person name="Phillips A.J."/>
            <person name="van Rooyen D."/>
            <person name="Rzeszutek E."/>
            <person name="Saraiva M."/>
            <person name="Secombes C.J."/>
            <person name="Seidl M.F."/>
            <person name="Snel B."/>
            <person name="Stassen J.H."/>
            <person name="Sykes S."/>
            <person name="Tripathy S."/>
            <person name="van den Berg H."/>
            <person name="Vega-Arreguin J.C."/>
            <person name="Wawra S."/>
            <person name="Young S.K."/>
            <person name="Zeng Q."/>
            <person name="Dieguez-Uribeondo J."/>
            <person name="Russ C."/>
            <person name="Tyler B.M."/>
            <person name="van West P."/>
        </authorList>
    </citation>
    <scope>NUCLEOTIDE SEQUENCE [LARGE SCALE GENOMIC DNA]</scope>
    <source>
        <strain evidence="2 3">CBS 223.65</strain>
    </source>
</reference>
<sequence>MSRAARVVVDRVASLREEEESKVHGPERGTGRSWRGAPPVTGIKQRAAQALRHTFVRLLPEPAALREIIERRNTTTFSSFNEPLVLMKKHLPIQPVAAKVPVWLKGSALFIRRGRERFFSVTNSDVWMIIKTNDGSLVFSTMDHEKCSEMLNKSVELFAETYTFTASADEERAALSHMGTFEATGWLVLGFKKGQDVSRS</sequence>
<feature type="compositionally biased region" description="Basic and acidic residues" evidence="1">
    <location>
        <begin position="18"/>
        <end position="30"/>
    </location>
</feature>
<organism evidence="2 3">
    <name type="scientific">Saprolegnia parasitica (strain CBS 223.65)</name>
    <dbReference type="NCBI Taxonomy" id="695850"/>
    <lineage>
        <taxon>Eukaryota</taxon>
        <taxon>Sar</taxon>
        <taxon>Stramenopiles</taxon>
        <taxon>Oomycota</taxon>
        <taxon>Saprolegniomycetes</taxon>
        <taxon>Saprolegniales</taxon>
        <taxon>Saprolegniaceae</taxon>
        <taxon>Saprolegnia</taxon>
    </lineage>
</organism>
<gene>
    <name evidence="2" type="ORF">SPRG_14890</name>
</gene>